<sequence length="286" mass="33341">MKQASDEERQAIWETLLFYSNRGRLDHGDITWIADQLHFGRKVVSRIWHQGLVSMGPRQAATVKSRANARGRKRVGRRDLCQRLSEVPIADRKNQVTLHLATNTSCYLIQQLIKEGYLRRALKQTRPLLTAKHKEDRLKFLQSQTLPRNVKELIEGVHLAFEATKATTLNKTFVTLQLMMQHIMRRGGSHDFRLTHFKKDSIFNSDPGYCCWMHNQPSLNISEEIKIFLHSKFLSNDNSYMMSWGKYKGKTLKQISRIDSHCIDWLRKNPFVIEKCPKLVEASEVH</sequence>
<dbReference type="PANTHER" id="PTHR33889:SF1">
    <property type="entry name" value="OS03G0834800 PROTEIN"/>
    <property type="match status" value="1"/>
</dbReference>
<protein>
    <submittedName>
        <fullName evidence="2">Unnamed protein product</fullName>
    </submittedName>
</protein>
<dbReference type="Pfam" id="PF24964">
    <property type="entry name" value="DUF7769"/>
    <property type="match status" value="1"/>
</dbReference>
<name>A0A9W6TQW1_9STRA</name>
<dbReference type="AlphaFoldDB" id="A0A9W6TQW1"/>
<evidence type="ECO:0000313" key="3">
    <source>
        <dbReference type="Proteomes" id="UP001165083"/>
    </source>
</evidence>
<dbReference type="OrthoDB" id="127469at2759"/>
<accession>A0A9W6TQW1</accession>
<dbReference type="EMBL" id="BSXW01000375">
    <property type="protein sequence ID" value="GMF20423.1"/>
    <property type="molecule type" value="Genomic_DNA"/>
</dbReference>
<evidence type="ECO:0000259" key="1">
    <source>
        <dbReference type="Pfam" id="PF24964"/>
    </source>
</evidence>
<comment type="caution">
    <text evidence="2">The sequence shown here is derived from an EMBL/GenBank/DDBJ whole genome shotgun (WGS) entry which is preliminary data.</text>
</comment>
<feature type="domain" description="DUF7769" evidence="1">
    <location>
        <begin position="5"/>
        <end position="50"/>
    </location>
</feature>
<keyword evidence="3" id="KW-1185">Reference proteome</keyword>
<proteinExistence type="predicted"/>
<dbReference type="InterPro" id="IPR056671">
    <property type="entry name" value="DUF7769"/>
</dbReference>
<dbReference type="PANTHER" id="PTHR33889">
    <property type="entry name" value="OS04G0681850 PROTEIN"/>
    <property type="match status" value="1"/>
</dbReference>
<evidence type="ECO:0000313" key="2">
    <source>
        <dbReference type="EMBL" id="GMF20423.1"/>
    </source>
</evidence>
<organism evidence="2 3">
    <name type="scientific">Phytophthora lilii</name>
    <dbReference type="NCBI Taxonomy" id="2077276"/>
    <lineage>
        <taxon>Eukaryota</taxon>
        <taxon>Sar</taxon>
        <taxon>Stramenopiles</taxon>
        <taxon>Oomycota</taxon>
        <taxon>Peronosporomycetes</taxon>
        <taxon>Peronosporales</taxon>
        <taxon>Peronosporaceae</taxon>
        <taxon>Phytophthora</taxon>
    </lineage>
</organism>
<gene>
    <name evidence="2" type="ORF">Plil01_000792500</name>
</gene>
<reference evidence="2" key="1">
    <citation type="submission" date="2023-04" db="EMBL/GenBank/DDBJ databases">
        <title>Phytophthora lilii NBRC 32176.</title>
        <authorList>
            <person name="Ichikawa N."/>
            <person name="Sato H."/>
            <person name="Tonouchi N."/>
        </authorList>
    </citation>
    <scope>NUCLEOTIDE SEQUENCE</scope>
    <source>
        <strain evidence="2">NBRC 32176</strain>
    </source>
</reference>
<dbReference type="Proteomes" id="UP001165083">
    <property type="component" value="Unassembled WGS sequence"/>
</dbReference>